<dbReference type="Gene3D" id="3.40.50.300">
    <property type="entry name" value="P-loop containing nucleotide triphosphate hydrolases"/>
    <property type="match status" value="1"/>
</dbReference>
<accession>A0ABN2SSX6</accession>
<gene>
    <name evidence="9" type="ORF">GCM10009754_83520</name>
</gene>
<evidence type="ECO:0000313" key="10">
    <source>
        <dbReference type="Proteomes" id="UP001501116"/>
    </source>
</evidence>
<evidence type="ECO:0000256" key="5">
    <source>
        <dbReference type="ARBA" id="ARBA00022840"/>
    </source>
</evidence>
<dbReference type="EMBL" id="BAAANN010000062">
    <property type="protein sequence ID" value="GAA1991962.1"/>
    <property type="molecule type" value="Genomic_DNA"/>
</dbReference>
<evidence type="ECO:0000259" key="8">
    <source>
        <dbReference type="Pfam" id="PF02224"/>
    </source>
</evidence>
<evidence type="ECO:0000313" key="9">
    <source>
        <dbReference type="EMBL" id="GAA1991962.1"/>
    </source>
</evidence>
<dbReference type="Pfam" id="PF02224">
    <property type="entry name" value="Cytidylate_kin"/>
    <property type="match status" value="1"/>
</dbReference>
<evidence type="ECO:0000256" key="2">
    <source>
        <dbReference type="ARBA" id="ARBA00022679"/>
    </source>
</evidence>
<evidence type="ECO:0000256" key="1">
    <source>
        <dbReference type="ARBA" id="ARBA00012906"/>
    </source>
</evidence>
<evidence type="ECO:0000256" key="6">
    <source>
        <dbReference type="ARBA" id="ARBA00047615"/>
    </source>
</evidence>
<keyword evidence="2" id="KW-0808">Transferase</keyword>
<evidence type="ECO:0000256" key="4">
    <source>
        <dbReference type="ARBA" id="ARBA00022777"/>
    </source>
</evidence>
<organism evidence="9 10">
    <name type="scientific">Amycolatopsis minnesotensis</name>
    <dbReference type="NCBI Taxonomy" id="337894"/>
    <lineage>
        <taxon>Bacteria</taxon>
        <taxon>Bacillati</taxon>
        <taxon>Actinomycetota</taxon>
        <taxon>Actinomycetes</taxon>
        <taxon>Pseudonocardiales</taxon>
        <taxon>Pseudonocardiaceae</taxon>
        <taxon>Amycolatopsis</taxon>
    </lineage>
</organism>
<proteinExistence type="predicted"/>
<dbReference type="InterPro" id="IPR027417">
    <property type="entry name" value="P-loop_NTPase"/>
</dbReference>
<name>A0ABN2SSX6_9PSEU</name>
<comment type="caution">
    <text evidence="9">The sequence shown here is derived from an EMBL/GenBank/DDBJ whole genome shotgun (WGS) entry which is preliminary data.</text>
</comment>
<dbReference type="EC" id="2.7.4.25" evidence="1"/>
<comment type="catalytic activity">
    <reaction evidence="6">
        <text>dCMP + ATP = dCDP + ADP</text>
        <dbReference type="Rhea" id="RHEA:25094"/>
        <dbReference type="ChEBI" id="CHEBI:30616"/>
        <dbReference type="ChEBI" id="CHEBI:57566"/>
        <dbReference type="ChEBI" id="CHEBI:58593"/>
        <dbReference type="ChEBI" id="CHEBI:456216"/>
        <dbReference type="EC" id="2.7.4.25"/>
    </reaction>
</comment>
<keyword evidence="5" id="KW-0067">ATP-binding</keyword>
<keyword evidence="10" id="KW-1185">Reference proteome</keyword>
<evidence type="ECO:0000256" key="3">
    <source>
        <dbReference type="ARBA" id="ARBA00022741"/>
    </source>
</evidence>
<dbReference type="Proteomes" id="UP001501116">
    <property type="component" value="Unassembled WGS sequence"/>
</dbReference>
<keyword evidence="3" id="KW-0547">Nucleotide-binding</keyword>
<protein>
    <recommendedName>
        <fullName evidence="1">(d)CMP kinase</fullName>
        <ecNumber evidence="1">2.7.4.25</ecNumber>
    </recommendedName>
</protein>
<keyword evidence="4" id="KW-0418">Kinase</keyword>
<sequence>MTPLRDRILTLEPRLGAVTMVAVDGPSGAGKSTIARVLADQLGERVRTLLLSTDDFATWDDPVAWWPRFADGVLIPFSEGRDGGYRRVVWSRGEPELGEFVAVAPPRVLIFEGVSAGRTSISRFLSLLCWVGGPDERERLERAVARDGEGSREHLREWQNFERGWFAVDKTAKRADSPIGLVDLPN</sequence>
<comment type="catalytic activity">
    <reaction evidence="7">
        <text>CMP + ATP = CDP + ADP</text>
        <dbReference type="Rhea" id="RHEA:11600"/>
        <dbReference type="ChEBI" id="CHEBI:30616"/>
        <dbReference type="ChEBI" id="CHEBI:58069"/>
        <dbReference type="ChEBI" id="CHEBI:60377"/>
        <dbReference type="ChEBI" id="CHEBI:456216"/>
        <dbReference type="EC" id="2.7.4.25"/>
    </reaction>
</comment>
<dbReference type="SUPFAM" id="SSF52540">
    <property type="entry name" value="P-loop containing nucleoside triphosphate hydrolases"/>
    <property type="match status" value="1"/>
</dbReference>
<reference evidence="9 10" key="1">
    <citation type="journal article" date="2019" name="Int. J. Syst. Evol. Microbiol.">
        <title>The Global Catalogue of Microorganisms (GCM) 10K type strain sequencing project: providing services to taxonomists for standard genome sequencing and annotation.</title>
        <authorList>
            <consortium name="The Broad Institute Genomics Platform"/>
            <consortium name="The Broad Institute Genome Sequencing Center for Infectious Disease"/>
            <person name="Wu L."/>
            <person name="Ma J."/>
        </authorList>
    </citation>
    <scope>NUCLEOTIDE SEQUENCE [LARGE SCALE GENOMIC DNA]</scope>
    <source>
        <strain evidence="9 10">JCM 14545</strain>
    </source>
</reference>
<evidence type="ECO:0000256" key="7">
    <source>
        <dbReference type="ARBA" id="ARBA00048478"/>
    </source>
</evidence>
<dbReference type="InterPro" id="IPR011994">
    <property type="entry name" value="Cytidylate_kinase_dom"/>
</dbReference>
<feature type="domain" description="Cytidylate kinase" evidence="8">
    <location>
        <begin position="21"/>
        <end position="44"/>
    </location>
</feature>